<organism evidence="3 4">
    <name type="scientific">Kitasatospora kifunensis</name>
    <name type="common">Streptomyces kifunensis</name>
    <dbReference type="NCBI Taxonomy" id="58351"/>
    <lineage>
        <taxon>Bacteria</taxon>
        <taxon>Bacillati</taxon>
        <taxon>Actinomycetota</taxon>
        <taxon>Actinomycetes</taxon>
        <taxon>Kitasatosporales</taxon>
        <taxon>Streptomycetaceae</taxon>
        <taxon>Kitasatospora</taxon>
    </lineage>
</organism>
<evidence type="ECO:0000313" key="3">
    <source>
        <dbReference type="EMBL" id="MBB4925524.1"/>
    </source>
</evidence>
<feature type="region of interest" description="Disordered" evidence="1">
    <location>
        <begin position="350"/>
        <end position="384"/>
    </location>
</feature>
<dbReference type="EMBL" id="JACHJV010000001">
    <property type="protein sequence ID" value="MBB4925524.1"/>
    <property type="molecule type" value="Genomic_DNA"/>
</dbReference>
<gene>
    <name evidence="3" type="ORF">FHR34_004517</name>
</gene>
<sequence length="424" mass="45293">MTGSSRAGEVDGTSVPEVTVVLAVHHAPQAGALAALAAQSIRRRKPGALEVLAVTDECAAGVRLRGSAQRNPGLLRLVEPAAAARLPQLARGRYLLLLGAGECLGAQALERLVALADRTRADVVFGRRAQDRRAIFDRSWTRVEAVDCALAGALGAAALVRRELLVDSGPRPQVELGDFAARPFALEACLRSRRIAVLGGEDCLVAAEAGAGDGGDEGDEGDEAPVVGTVRPRHEQWLRAVAALLEVVQQLAEPGAESAVLLDWVFGWELPQLLRTDFLTLEVAAQRRVCAGVGRLVERHCPSARFQAVAPRDRLRLELARRGRVAALRRLIRYQAAYGEPAMHLVAGERTAQPAPSSSPSSSSSSSSSSPSSPSSKPTALEPAPGQALVVQVWRGLVPAQLRRRLRRQPAWRGFVNRAYARWG</sequence>
<dbReference type="Proteomes" id="UP000540506">
    <property type="component" value="Unassembled WGS sequence"/>
</dbReference>
<dbReference type="Pfam" id="PF22181">
    <property type="entry name" value="TarS_linker"/>
    <property type="match status" value="1"/>
</dbReference>
<dbReference type="InterPro" id="IPR029044">
    <property type="entry name" value="Nucleotide-diphossugar_trans"/>
</dbReference>
<accession>A0A7W7R535</accession>
<reference evidence="3 4" key="1">
    <citation type="submission" date="2020-08" db="EMBL/GenBank/DDBJ databases">
        <title>Sequencing the genomes of 1000 actinobacteria strains.</title>
        <authorList>
            <person name="Klenk H.-P."/>
        </authorList>
    </citation>
    <scope>NUCLEOTIDE SEQUENCE [LARGE SCALE GENOMIC DNA]</scope>
    <source>
        <strain evidence="3 4">DSM 41654</strain>
    </source>
</reference>
<keyword evidence="4" id="KW-1185">Reference proteome</keyword>
<feature type="compositionally biased region" description="Low complexity" evidence="1">
    <location>
        <begin position="356"/>
        <end position="376"/>
    </location>
</feature>
<protein>
    <recommendedName>
        <fullName evidence="2">TarS/TarP linker domain-containing protein</fullName>
    </recommendedName>
</protein>
<dbReference type="SUPFAM" id="SSF53448">
    <property type="entry name" value="Nucleotide-diphospho-sugar transferases"/>
    <property type="match status" value="1"/>
</dbReference>
<evidence type="ECO:0000313" key="4">
    <source>
        <dbReference type="Proteomes" id="UP000540506"/>
    </source>
</evidence>
<proteinExistence type="predicted"/>
<dbReference type="RefSeq" id="WP_184937789.1">
    <property type="nucleotide sequence ID" value="NZ_JACHJV010000001.1"/>
</dbReference>
<comment type="caution">
    <text evidence="3">The sequence shown here is derived from an EMBL/GenBank/DDBJ whole genome shotgun (WGS) entry which is preliminary data.</text>
</comment>
<evidence type="ECO:0000259" key="2">
    <source>
        <dbReference type="Pfam" id="PF22181"/>
    </source>
</evidence>
<evidence type="ECO:0000256" key="1">
    <source>
        <dbReference type="SAM" id="MobiDB-lite"/>
    </source>
</evidence>
<feature type="domain" description="TarS/TarP linker" evidence="2">
    <location>
        <begin position="235"/>
        <end position="331"/>
    </location>
</feature>
<name>A0A7W7R535_KITKI</name>
<dbReference type="AlphaFoldDB" id="A0A7W7R535"/>
<dbReference type="InterPro" id="IPR054028">
    <property type="entry name" value="TarS/TarP_linker"/>
</dbReference>